<dbReference type="KEGG" id="vg:62974358"/>
<dbReference type="GeneID" id="62974358"/>
<proteinExistence type="predicted"/>
<keyword evidence="2" id="KW-1185">Reference proteome</keyword>
<accession>A0A5J6TB43</accession>
<evidence type="ECO:0000313" key="2">
    <source>
        <dbReference type="Proteomes" id="UP000326855"/>
    </source>
</evidence>
<reference evidence="1 2" key="1">
    <citation type="submission" date="2019-07" db="EMBL/GenBank/DDBJ databases">
        <authorList>
            <person name="Stoner T.H."/>
            <person name="Garlena R.A."/>
            <person name="Russell D.A."/>
            <person name="Pope W.H."/>
            <person name="Jacobs-Sera D."/>
            <person name="Hatfull G.F."/>
        </authorList>
    </citation>
    <scope>NUCLEOTIDE SEQUENCE [LARGE SCALE GENOMIC DNA]</scope>
</reference>
<organism evidence="1 2">
    <name type="scientific">Gordonia phage Toast</name>
    <dbReference type="NCBI Taxonomy" id="2599852"/>
    <lineage>
        <taxon>Viruses</taxon>
        <taxon>Duplodnaviria</taxon>
        <taxon>Heunggongvirae</taxon>
        <taxon>Uroviricota</taxon>
        <taxon>Caudoviricetes</taxon>
        <taxon>Fairfaxidumvirus</taxon>
        <taxon>Fairfaxidumvirus toast</taxon>
    </lineage>
</organism>
<evidence type="ECO:0000313" key="1">
    <source>
        <dbReference type="EMBL" id="QFG08116.1"/>
    </source>
</evidence>
<protein>
    <submittedName>
        <fullName evidence="1">Uncharacterized protein</fullName>
    </submittedName>
</protein>
<dbReference type="RefSeq" id="YP_010001193.1">
    <property type="nucleotide sequence ID" value="NC_053173.1"/>
</dbReference>
<dbReference type="EMBL" id="MN234161">
    <property type="protein sequence ID" value="QFG08116.1"/>
    <property type="molecule type" value="Genomic_DNA"/>
</dbReference>
<name>A0A5J6TB43_9CAUD</name>
<dbReference type="Proteomes" id="UP000326855">
    <property type="component" value="Segment"/>
</dbReference>
<sequence>MMGQTLTNIVSRTVDLANADPDRAATVSGAYGGKAPHIVGGQPNTMIAEILELGPALERGLAWNVATASALLRSLNHHWATPRDVARAAWLDRVLDAEQSGKTRREAISAAGVVPR</sequence>
<gene>
    <name evidence="1" type="primary">56</name>
    <name evidence="1" type="ORF">PBI_TOAST_56</name>
</gene>